<evidence type="ECO:0000313" key="4">
    <source>
        <dbReference type="EMBL" id="MFD2938247.1"/>
    </source>
</evidence>
<dbReference type="Pfam" id="PF01103">
    <property type="entry name" value="Omp85"/>
    <property type="match status" value="1"/>
</dbReference>
<comment type="caution">
    <text evidence="4">The sequence shown here is derived from an EMBL/GenBank/DDBJ whole genome shotgun (WGS) entry which is preliminary data.</text>
</comment>
<dbReference type="Proteomes" id="UP001597512">
    <property type="component" value="Unassembled WGS sequence"/>
</dbReference>
<dbReference type="RefSeq" id="WP_381509009.1">
    <property type="nucleotide sequence ID" value="NZ_JBHUOM010000050.1"/>
</dbReference>
<evidence type="ECO:0000313" key="5">
    <source>
        <dbReference type="Proteomes" id="UP001597512"/>
    </source>
</evidence>
<evidence type="ECO:0000256" key="2">
    <source>
        <dbReference type="ARBA" id="ARBA00023136"/>
    </source>
</evidence>
<protein>
    <submittedName>
        <fullName evidence="4">BamA/TamA family outer membrane protein</fullName>
    </submittedName>
</protein>
<evidence type="ECO:0000259" key="3">
    <source>
        <dbReference type="Pfam" id="PF01103"/>
    </source>
</evidence>
<reference evidence="5" key="1">
    <citation type="journal article" date="2019" name="Int. J. Syst. Evol. Microbiol.">
        <title>The Global Catalogue of Microorganisms (GCM) 10K type strain sequencing project: providing services to taxonomists for standard genome sequencing and annotation.</title>
        <authorList>
            <consortium name="The Broad Institute Genomics Platform"/>
            <consortium name="The Broad Institute Genome Sequencing Center for Infectious Disease"/>
            <person name="Wu L."/>
            <person name="Ma J."/>
        </authorList>
    </citation>
    <scope>NUCLEOTIDE SEQUENCE [LARGE SCALE GENOMIC DNA]</scope>
    <source>
        <strain evidence="5">KCTC 52490</strain>
    </source>
</reference>
<comment type="subcellular location">
    <subcellularLocation>
        <location evidence="1">Membrane</location>
    </subcellularLocation>
</comment>
<dbReference type="InterPro" id="IPR000184">
    <property type="entry name" value="Bac_surfAg_D15"/>
</dbReference>
<keyword evidence="2" id="KW-0472">Membrane</keyword>
<sequence>MNRRTLSYLLSSFLFCISDIYAQRPGNVLERDSTVKADTSKLFDLIDVGKKLFRTSISKPQATDGKTIYFSVLPFSTQVPGGGTALVTSTTAGFYLGNRRDTYMSKVTFTPYWNLKQRFGLPIRSYIWLDQNRWVISGDTRLMVYPQYTWGLGRQYNEGGKLLVNYSYLRLYQQALRRFSKGFFAGVGYHVDYRINIHTDSPEPLLQEYTNYTVGTAQASNSFSSGVSLNMLFDTRNNSLNPWDGLYASLQYRVNPHFLGNNQLWQSIYIDLRRYIRFDVSAQKQNMLALWCYVWKVFDKDVPYLDLPSLGWEDYNRSGRGFDQNRYRGRNLLYLEAEYRRDLTNDGFFGFVLFANANTVSGPNSTYLLTWNPAAGAGIRIKMNKRSGTNIGLNYGLSRDYSSVNLTLGEVF</sequence>
<feature type="domain" description="Bacterial surface antigen (D15)" evidence="3">
    <location>
        <begin position="207"/>
        <end position="381"/>
    </location>
</feature>
<dbReference type="Gene3D" id="2.40.160.50">
    <property type="entry name" value="membrane protein fhac: a member of the omp85/tpsb transporter family"/>
    <property type="match status" value="1"/>
</dbReference>
<name>A0ABW6AUU5_9BACT</name>
<gene>
    <name evidence="4" type="ORF">ACFS25_31075</name>
</gene>
<proteinExistence type="predicted"/>
<organism evidence="4 5">
    <name type="scientific">Spirosoma flavum</name>
    <dbReference type="NCBI Taxonomy" id="2048557"/>
    <lineage>
        <taxon>Bacteria</taxon>
        <taxon>Pseudomonadati</taxon>
        <taxon>Bacteroidota</taxon>
        <taxon>Cytophagia</taxon>
        <taxon>Cytophagales</taxon>
        <taxon>Cytophagaceae</taxon>
        <taxon>Spirosoma</taxon>
    </lineage>
</organism>
<keyword evidence="5" id="KW-1185">Reference proteome</keyword>
<dbReference type="EMBL" id="JBHUOM010000050">
    <property type="protein sequence ID" value="MFD2938247.1"/>
    <property type="molecule type" value="Genomic_DNA"/>
</dbReference>
<accession>A0ABW6AUU5</accession>
<evidence type="ECO:0000256" key="1">
    <source>
        <dbReference type="ARBA" id="ARBA00004370"/>
    </source>
</evidence>